<dbReference type="GO" id="GO:0006081">
    <property type="term" value="P:aldehyde metabolic process"/>
    <property type="evidence" value="ECO:0007669"/>
    <property type="project" value="InterPro"/>
</dbReference>
<dbReference type="PANTHER" id="PTHR43570:SF16">
    <property type="entry name" value="ALDEHYDE DEHYDROGENASE TYPE III, ISOFORM Q"/>
    <property type="match status" value="1"/>
</dbReference>
<dbReference type="GO" id="GO:0005737">
    <property type="term" value="C:cytoplasm"/>
    <property type="evidence" value="ECO:0007669"/>
    <property type="project" value="TreeGrafter"/>
</dbReference>
<keyword evidence="1" id="KW-0560">Oxidoreductase</keyword>
<evidence type="ECO:0000313" key="3">
    <source>
        <dbReference type="Proteomes" id="UP001359559"/>
    </source>
</evidence>
<proteinExistence type="predicted"/>
<gene>
    <name evidence="2" type="ORF">RJT34_00739</name>
</gene>
<comment type="caution">
    <text evidence="2">The sequence shown here is derived from an EMBL/GenBank/DDBJ whole genome shotgun (WGS) entry which is preliminary data.</text>
</comment>
<dbReference type="InterPro" id="IPR012394">
    <property type="entry name" value="Aldehyde_DH_NAD(P)"/>
</dbReference>
<evidence type="ECO:0000256" key="1">
    <source>
        <dbReference type="ARBA" id="ARBA00023002"/>
    </source>
</evidence>
<dbReference type="InterPro" id="IPR016162">
    <property type="entry name" value="Ald_DH_N"/>
</dbReference>
<organism evidence="2 3">
    <name type="scientific">Clitoria ternatea</name>
    <name type="common">Butterfly pea</name>
    <dbReference type="NCBI Taxonomy" id="43366"/>
    <lineage>
        <taxon>Eukaryota</taxon>
        <taxon>Viridiplantae</taxon>
        <taxon>Streptophyta</taxon>
        <taxon>Embryophyta</taxon>
        <taxon>Tracheophyta</taxon>
        <taxon>Spermatophyta</taxon>
        <taxon>Magnoliopsida</taxon>
        <taxon>eudicotyledons</taxon>
        <taxon>Gunneridae</taxon>
        <taxon>Pentapetalae</taxon>
        <taxon>rosids</taxon>
        <taxon>fabids</taxon>
        <taxon>Fabales</taxon>
        <taxon>Fabaceae</taxon>
        <taxon>Papilionoideae</taxon>
        <taxon>50 kb inversion clade</taxon>
        <taxon>NPAAA clade</taxon>
        <taxon>indigoferoid/millettioid clade</taxon>
        <taxon>Phaseoleae</taxon>
        <taxon>Clitoria</taxon>
    </lineage>
</organism>
<sequence length="94" mass="10266">MLVSQTKSSCTAAINELKHWMKPEKAILSSDPAIGTVPVCNVVVLKPLEIAPATSSLLVNLLKDYQDNSAIRVIHSWSRSGIRQYTQEKAEASS</sequence>
<dbReference type="PANTHER" id="PTHR43570">
    <property type="entry name" value="ALDEHYDE DEHYDROGENASE"/>
    <property type="match status" value="1"/>
</dbReference>
<dbReference type="Gene3D" id="3.40.605.10">
    <property type="entry name" value="Aldehyde Dehydrogenase, Chain A, domain 1"/>
    <property type="match status" value="1"/>
</dbReference>
<dbReference type="Proteomes" id="UP001359559">
    <property type="component" value="Unassembled WGS sequence"/>
</dbReference>
<protein>
    <submittedName>
        <fullName evidence="2">Uncharacterized protein</fullName>
    </submittedName>
</protein>
<keyword evidence="3" id="KW-1185">Reference proteome</keyword>
<dbReference type="AlphaFoldDB" id="A0AAN9KHI7"/>
<dbReference type="EMBL" id="JAYKXN010000001">
    <property type="protein sequence ID" value="KAK7316921.1"/>
    <property type="molecule type" value="Genomic_DNA"/>
</dbReference>
<dbReference type="GO" id="GO:0004029">
    <property type="term" value="F:aldehyde dehydrogenase (NAD+) activity"/>
    <property type="evidence" value="ECO:0007669"/>
    <property type="project" value="TreeGrafter"/>
</dbReference>
<name>A0AAN9KHI7_CLITE</name>
<evidence type="ECO:0000313" key="2">
    <source>
        <dbReference type="EMBL" id="KAK7316921.1"/>
    </source>
</evidence>
<accession>A0AAN9KHI7</accession>
<reference evidence="2 3" key="1">
    <citation type="submission" date="2024-01" db="EMBL/GenBank/DDBJ databases">
        <title>The genomes of 5 underutilized Papilionoideae crops provide insights into root nodulation and disease resistance.</title>
        <authorList>
            <person name="Yuan L."/>
        </authorList>
    </citation>
    <scope>NUCLEOTIDE SEQUENCE [LARGE SCALE GENOMIC DNA]</scope>
    <source>
        <strain evidence="2">LY-2023</strain>
        <tissue evidence="2">Leaf</tissue>
    </source>
</reference>